<proteinExistence type="predicted"/>
<dbReference type="Proteomes" id="UP000593568">
    <property type="component" value="Unassembled WGS sequence"/>
</dbReference>
<organism evidence="1 2">
    <name type="scientific">Gossypium trilobum</name>
    <dbReference type="NCBI Taxonomy" id="34281"/>
    <lineage>
        <taxon>Eukaryota</taxon>
        <taxon>Viridiplantae</taxon>
        <taxon>Streptophyta</taxon>
        <taxon>Embryophyta</taxon>
        <taxon>Tracheophyta</taxon>
        <taxon>Spermatophyta</taxon>
        <taxon>Magnoliopsida</taxon>
        <taxon>eudicotyledons</taxon>
        <taxon>Gunneridae</taxon>
        <taxon>Pentapetalae</taxon>
        <taxon>rosids</taxon>
        <taxon>malvids</taxon>
        <taxon>Malvales</taxon>
        <taxon>Malvaceae</taxon>
        <taxon>Malvoideae</taxon>
        <taxon>Gossypium</taxon>
    </lineage>
</organism>
<gene>
    <name evidence="1" type="ORF">Gotri_007720</name>
</gene>
<sequence>MSELWDFTRISVNQDNLQELKEIWDQWDDETKKLFYPDYGDSHYLLDVKVINTSSKLLPSIGIPPIVASILGRYT</sequence>
<evidence type="ECO:0000313" key="2">
    <source>
        <dbReference type="Proteomes" id="UP000593568"/>
    </source>
</evidence>
<reference evidence="1 2" key="1">
    <citation type="journal article" date="2019" name="Genome Biol. Evol.">
        <title>Insights into the evolution of the New World diploid cottons (Gossypium, subgenus Houzingenia) based on genome sequencing.</title>
        <authorList>
            <person name="Grover C.E."/>
            <person name="Arick M.A. 2nd"/>
            <person name="Thrash A."/>
            <person name="Conover J.L."/>
            <person name="Sanders W.S."/>
            <person name="Peterson D.G."/>
            <person name="Frelichowski J.E."/>
            <person name="Scheffler J.A."/>
            <person name="Scheffler B.E."/>
            <person name="Wendel J.F."/>
        </authorList>
    </citation>
    <scope>NUCLEOTIDE SEQUENCE [LARGE SCALE GENOMIC DNA]</scope>
    <source>
        <strain evidence="1">8</strain>
        <tissue evidence="1">Leaf</tissue>
    </source>
</reference>
<keyword evidence="2" id="KW-1185">Reference proteome</keyword>
<evidence type="ECO:0000313" key="1">
    <source>
        <dbReference type="EMBL" id="MBA0772313.1"/>
    </source>
</evidence>
<name>A0A7J9EH12_9ROSI</name>
<protein>
    <submittedName>
        <fullName evidence="1">Uncharacterized protein</fullName>
    </submittedName>
</protein>
<comment type="caution">
    <text evidence="1">The sequence shown here is derived from an EMBL/GenBank/DDBJ whole genome shotgun (WGS) entry which is preliminary data.</text>
</comment>
<accession>A0A7J9EH12</accession>
<dbReference type="AlphaFoldDB" id="A0A7J9EH12"/>
<dbReference type="EMBL" id="JABEZW010000008">
    <property type="protein sequence ID" value="MBA0772313.1"/>
    <property type="molecule type" value="Genomic_DNA"/>
</dbReference>